<gene>
    <name evidence="2" type="ORF">ALMOND_2B004020</name>
</gene>
<reference evidence="3" key="1">
    <citation type="journal article" date="2020" name="Plant J.">
        <title>Transposons played a major role in the diversification between the closely related almond and peach genomes: results from the almond genome sequence.</title>
        <authorList>
            <person name="Alioto T."/>
            <person name="Alexiou K.G."/>
            <person name="Bardil A."/>
            <person name="Barteri F."/>
            <person name="Castanera R."/>
            <person name="Cruz F."/>
            <person name="Dhingra A."/>
            <person name="Duval H."/>
            <person name="Fernandez I Marti A."/>
            <person name="Frias L."/>
            <person name="Galan B."/>
            <person name="Garcia J.L."/>
            <person name="Howad W."/>
            <person name="Gomez-Garrido J."/>
            <person name="Gut M."/>
            <person name="Julca I."/>
            <person name="Morata J."/>
            <person name="Puigdomenech P."/>
            <person name="Ribeca P."/>
            <person name="Rubio Cabetas M.J."/>
            <person name="Vlasova A."/>
            <person name="Wirthensohn M."/>
            <person name="Garcia-Mas J."/>
            <person name="Gabaldon T."/>
            <person name="Casacuberta J.M."/>
            <person name="Arus P."/>
        </authorList>
    </citation>
    <scope>NUCLEOTIDE SEQUENCE [LARGE SCALE GENOMIC DNA]</scope>
    <source>
        <strain evidence="3">cv. Texas</strain>
    </source>
</reference>
<evidence type="ECO:0000256" key="1">
    <source>
        <dbReference type="SAM" id="MobiDB-lite"/>
    </source>
</evidence>
<dbReference type="OMA" id="LCEDNAS"/>
<dbReference type="AlphaFoldDB" id="A0A5E4F8H6"/>
<accession>A0A5E4F8H6</accession>
<proteinExistence type="predicted"/>
<evidence type="ECO:0000313" key="3">
    <source>
        <dbReference type="Proteomes" id="UP000327085"/>
    </source>
</evidence>
<dbReference type="Gramene" id="VVA23730">
    <property type="protein sequence ID" value="VVA23730"/>
    <property type="gene ID" value="Prudul26B004020"/>
</dbReference>
<organism evidence="2 3">
    <name type="scientific">Prunus dulcis</name>
    <name type="common">Almond</name>
    <name type="synonym">Amygdalus dulcis</name>
    <dbReference type="NCBI Taxonomy" id="3755"/>
    <lineage>
        <taxon>Eukaryota</taxon>
        <taxon>Viridiplantae</taxon>
        <taxon>Streptophyta</taxon>
        <taxon>Embryophyta</taxon>
        <taxon>Tracheophyta</taxon>
        <taxon>Spermatophyta</taxon>
        <taxon>Magnoliopsida</taxon>
        <taxon>eudicotyledons</taxon>
        <taxon>Gunneridae</taxon>
        <taxon>Pentapetalae</taxon>
        <taxon>rosids</taxon>
        <taxon>fabids</taxon>
        <taxon>Rosales</taxon>
        <taxon>Rosaceae</taxon>
        <taxon>Amygdaloideae</taxon>
        <taxon>Amygdaleae</taxon>
        <taxon>Prunus</taxon>
    </lineage>
</organism>
<name>A0A5E4F8H6_PRUDU</name>
<dbReference type="InParanoid" id="A0A5E4F8H6"/>
<feature type="region of interest" description="Disordered" evidence="1">
    <location>
        <begin position="131"/>
        <end position="158"/>
    </location>
</feature>
<evidence type="ECO:0000313" key="2">
    <source>
        <dbReference type="EMBL" id="VVA23730.1"/>
    </source>
</evidence>
<sequence>MKVFWLRLCEDNASLDWRTKYYSLILAFVNHKSRCYYLVWISKMAEPARVLDNKVDDEVQEDTEMELNEESVASQELPPNSVFTAELNLLIVFLSLFSLSTEESLNSVEREPERRNDGAKAIKRLQKKKREIDEVKPVRRRTQRFQTRIRDSRHGRRV</sequence>
<dbReference type="Proteomes" id="UP000327085">
    <property type="component" value="Chromosome 2"/>
</dbReference>
<dbReference type="EMBL" id="CABIKO010000073">
    <property type="protein sequence ID" value="VVA23730.1"/>
    <property type="molecule type" value="Genomic_DNA"/>
</dbReference>
<protein>
    <submittedName>
        <fullName evidence="2">PREDICTED: LOC110645071 isoform</fullName>
    </submittedName>
</protein>